<sequence>LKNQASWLFQYQMMSRQHESNNRLELGTGMVQFSQRHNLDSNPVVDSRLEP</sequence>
<proteinExistence type="predicted"/>
<organism evidence="1">
    <name type="scientific">Haemonchus placei</name>
    <name type="common">Barber's pole worm</name>
    <dbReference type="NCBI Taxonomy" id="6290"/>
    <lineage>
        <taxon>Eukaryota</taxon>
        <taxon>Metazoa</taxon>
        <taxon>Ecdysozoa</taxon>
        <taxon>Nematoda</taxon>
        <taxon>Chromadorea</taxon>
        <taxon>Rhabditida</taxon>
        <taxon>Rhabditina</taxon>
        <taxon>Rhabditomorpha</taxon>
        <taxon>Strongyloidea</taxon>
        <taxon>Trichostrongylidae</taxon>
        <taxon>Haemonchus</taxon>
    </lineage>
</organism>
<accession>A0A0N4WQU9</accession>
<name>A0A0N4WQU9_HAEPC</name>
<evidence type="ECO:0000313" key="1">
    <source>
        <dbReference type="WBParaSite" id="HPLM_0001382701-mRNA-1"/>
    </source>
</evidence>
<reference evidence="1" key="1">
    <citation type="submission" date="2016-04" db="UniProtKB">
        <authorList>
            <consortium name="WormBaseParasite"/>
        </authorList>
    </citation>
    <scope>IDENTIFICATION</scope>
</reference>
<protein>
    <submittedName>
        <fullName evidence="1">Transposase</fullName>
    </submittedName>
</protein>
<dbReference type="WBParaSite" id="HPLM_0001382701-mRNA-1">
    <property type="protein sequence ID" value="HPLM_0001382701-mRNA-1"/>
    <property type="gene ID" value="HPLM_0001382701"/>
</dbReference>
<dbReference type="AlphaFoldDB" id="A0A0N4WQU9"/>